<sequence>MSRNGVLDRTLLLVSLKGRIFPLATILTPDASSYTLIQAFYIIPDLAVLFSLSVTL</sequence>
<protein>
    <submittedName>
        <fullName evidence="1">Uncharacterized protein</fullName>
    </submittedName>
</protein>
<evidence type="ECO:0000313" key="2">
    <source>
        <dbReference type="Proteomes" id="UP000076761"/>
    </source>
</evidence>
<keyword evidence="2" id="KW-1185">Reference proteome</keyword>
<evidence type="ECO:0000313" key="1">
    <source>
        <dbReference type="EMBL" id="KZT21149.1"/>
    </source>
</evidence>
<dbReference type="InParanoid" id="A0A165PK19"/>
<dbReference type="AlphaFoldDB" id="A0A165PK19"/>
<proteinExistence type="predicted"/>
<dbReference type="Proteomes" id="UP000076761">
    <property type="component" value="Unassembled WGS sequence"/>
</dbReference>
<name>A0A165PK19_9AGAM</name>
<gene>
    <name evidence="1" type="ORF">NEOLEDRAFT_1139772</name>
</gene>
<organism evidence="1 2">
    <name type="scientific">Neolentinus lepideus HHB14362 ss-1</name>
    <dbReference type="NCBI Taxonomy" id="1314782"/>
    <lineage>
        <taxon>Eukaryota</taxon>
        <taxon>Fungi</taxon>
        <taxon>Dikarya</taxon>
        <taxon>Basidiomycota</taxon>
        <taxon>Agaricomycotina</taxon>
        <taxon>Agaricomycetes</taxon>
        <taxon>Gloeophyllales</taxon>
        <taxon>Gloeophyllaceae</taxon>
        <taxon>Neolentinus</taxon>
    </lineage>
</organism>
<dbReference type="EMBL" id="KV425610">
    <property type="protein sequence ID" value="KZT21149.1"/>
    <property type="molecule type" value="Genomic_DNA"/>
</dbReference>
<accession>A0A165PK19</accession>
<reference evidence="1 2" key="1">
    <citation type="journal article" date="2016" name="Mol. Biol. Evol.">
        <title>Comparative Genomics of Early-Diverging Mushroom-Forming Fungi Provides Insights into the Origins of Lignocellulose Decay Capabilities.</title>
        <authorList>
            <person name="Nagy L.G."/>
            <person name="Riley R."/>
            <person name="Tritt A."/>
            <person name="Adam C."/>
            <person name="Daum C."/>
            <person name="Floudas D."/>
            <person name="Sun H."/>
            <person name="Yadav J.S."/>
            <person name="Pangilinan J."/>
            <person name="Larsson K.H."/>
            <person name="Matsuura K."/>
            <person name="Barry K."/>
            <person name="Labutti K."/>
            <person name="Kuo R."/>
            <person name="Ohm R.A."/>
            <person name="Bhattacharya S.S."/>
            <person name="Shirouzu T."/>
            <person name="Yoshinaga Y."/>
            <person name="Martin F.M."/>
            <person name="Grigoriev I.V."/>
            <person name="Hibbett D.S."/>
        </authorList>
    </citation>
    <scope>NUCLEOTIDE SEQUENCE [LARGE SCALE GENOMIC DNA]</scope>
    <source>
        <strain evidence="1 2">HHB14362 ss-1</strain>
    </source>
</reference>